<accession>A0ABY8UPZ1</accession>
<evidence type="ECO:0000313" key="2">
    <source>
        <dbReference type="Proteomes" id="UP001244341"/>
    </source>
</evidence>
<reference evidence="1 2" key="1">
    <citation type="submission" date="2023-05" db="EMBL/GenBank/DDBJ databases">
        <title>A 100% complete, gapless, phased diploid assembly of the Scenedesmus obliquus UTEX 3031 genome.</title>
        <authorList>
            <person name="Biondi T.C."/>
            <person name="Hanschen E.R."/>
            <person name="Kwon T."/>
            <person name="Eng W."/>
            <person name="Kruse C.P.S."/>
            <person name="Koehler S.I."/>
            <person name="Kunde Y."/>
            <person name="Gleasner C.D."/>
            <person name="You Mak K.T."/>
            <person name="Polle J."/>
            <person name="Hovde B.T."/>
            <person name="Starkenburg S.R."/>
        </authorList>
    </citation>
    <scope>NUCLEOTIDE SEQUENCE [LARGE SCALE GENOMIC DNA]</scope>
    <source>
        <strain evidence="1 2">DOE0152z</strain>
    </source>
</reference>
<organism evidence="1 2">
    <name type="scientific">Tetradesmus obliquus</name>
    <name type="common">Green alga</name>
    <name type="synonym">Acutodesmus obliquus</name>
    <dbReference type="NCBI Taxonomy" id="3088"/>
    <lineage>
        <taxon>Eukaryota</taxon>
        <taxon>Viridiplantae</taxon>
        <taxon>Chlorophyta</taxon>
        <taxon>core chlorophytes</taxon>
        <taxon>Chlorophyceae</taxon>
        <taxon>CS clade</taxon>
        <taxon>Sphaeropleales</taxon>
        <taxon>Scenedesmaceae</taxon>
        <taxon>Tetradesmus</taxon>
    </lineage>
</organism>
<name>A0ABY8UPZ1_TETOB</name>
<dbReference type="Proteomes" id="UP001244341">
    <property type="component" value="Chromosome 16b"/>
</dbReference>
<keyword evidence="2" id="KW-1185">Reference proteome</keyword>
<dbReference type="Gene3D" id="1.10.1410.20">
    <property type="entry name" value="2'-5'-oligoadenylate synthetase 1, domain 2"/>
    <property type="match status" value="1"/>
</dbReference>
<evidence type="ECO:0008006" key="3">
    <source>
        <dbReference type="Google" id="ProtNLM"/>
    </source>
</evidence>
<dbReference type="PANTHER" id="PTHR11258:SF11">
    <property type="entry name" value="C2H2-TYPE DOMAIN-CONTAINING PROTEIN"/>
    <property type="match status" value="1"/>
</dbReference>
<dbReference type="EMBL" id="CP126223">
    <property type="protein sequence ID" value="WIA23634.1"/>
    <property type="molecule type" value="Genomic_DNA"/>
</dbReference>
<proteinExistence type="predicted"/>
<protein>
    <recommendedName>
        <fullName evidence="3">Dilute domain-containing protein</fullName>
    </recommendedName>
</protein>
<gene>
    <name evidence="1" type="ORF">OEZ85_000339</name>
</gene>
<evidence type="ECO:0000313" key="1">
    <source>
        <dbReference type="EMBL" id="WIA23634.1"/>
    </source>
</evidence>
<sequence>MVITAGQREALRRLKPSFLRNVWLSEAATQFVKQASVAAAADGLSGRVVTSTIRLVKAWVRKGLQQQQGMGGYKRLKSFHIELLVLAAARRGVYRVGYVLDLLLQALAVAQGWAQAAADDAKIGRGRLSPAVRFGGLAGERFYSWQQASAVQQFGMWNSSNSSSRSGQPLVVHPVDPTCSVFDQTDAPFELWAEFGRAAELLQQQLMSCSWGAAAVAAIRDGLSSSSSSSSRNASPADVQRRAVLAPVLASADYALNAPKERCFTGYCPRESDREVVQQLKPSLPRNVWLSEAATQFVQQAAVAAAADGLSGRVVTSTIRLVKAWVRKGLQRQPRMQGYKRLRSFQIELLVLHAAERLAGGSSSSTAAAAAAAGSGYCGEYVLDLLLEALQVAQDWAAAAAAAGRFCQPVMFVELAGARYYSRQQAEALEQCGILRSSSSSSSRVGQPLVVHPVDPTCSVFDQTDAPFELWGEFGRAARLLQRQLLSCSWGEIMWDSSLSAVVA</sequence>
<dbReference type="PANTHER" id="PTHR11258">
    <property type="entry name" value="2-5 OLIGOADENYLATE SYNTHETASE"/>
    <property type="match status" value="1"/>
</dbReference>